<dbReference type="Gene3D" id="3.40.190.150">
    <property type="entry name" value="Bordetella uptake gene, domain 1"/>
    <property type="match status" value="1"/>
</dbReference>
<dbReference type="InterPro" id="IPR042100">
    <property type="entry name" value="Bug_dom1"/>
</dbReference>
<dbReference type="EMBL" id="CP054706">
    <property type="protein sequence ID" value="QQK80414.1"/>
    <property type="molecule type" value="Genomic_DNA"/>
</dbReference>
<organism evidence="2 3">
    <name type="scientific">Salicibibacter cibi</name>
    <dbReference type="NCBI Taxonomy" id="2743001"/>
    <lineage>
        <taxon>Bacteria</taxon>
        <taxon>Bacillati</taxon>
        <taxon>Bacillota</taxon>
        <taxon>Bacilli</taxon>
        <taxon>Bacillales</taxon>
        <taxon>Bacillaceae</taxon>
        <taxon>Salicibibacter</taxon>
    </lineage>
</organism>
<evidence type="ECO:0000256" key="1">
    <source>
        <dbReference type="ARBA" id="ARBA00006987"/>
    </source>
</evidence>
<evidence type="ECO:0000313" key="3">
    <source>
        <dbReference type="Proteomes" id="UP000595349"/>
    </source>
</evidence>
<comment type="similarity">
    <text evidence="1">Belongs to the UPF0065 (bug) family.</text>
</comment>
<dbReference type="Gene3D" id="3.40.190.10">
    <property type="entry name" value="Periplasmic binding protein-like II"/>
    <property type="match status" value="1"/>
</dbReference>
<proteinExistence type="inferred from homology"/>
<sequence length="388" mass="42228">MNLIEGAEIMRSKKCCILLTSILMVFATGCGSEGSEGSTDDSAESIDEEASEFYENGDVIELVIPFSTGGGSDTANRYMAPFIEEYTEGSPSIQPVNIPGGSSMTGSNDFAMREPDGYSLLGANPAVVIQDLIGRPEAEYDVTDMDVIMSVPGVSVVAISTATGYEEPEDLLAFGDEDIPYGLADPIADLRHILAFELLDIADKMDFVSGYDGGGATLMALEQGELGLTLQGNNTYFNDMMPMVEEGTIIPLFQTGILNEEGDFERDPEVDLPTIQEFYEELHGEEPSGELWESYKLFQGSLGQMSRRVYIPNDAPEEATRALKDAAEDVAEDPEFLEGAEDALGTTNVLVGEELEAAYEREQDYIDPETIDFVKNLLTEEYDVEGLD</sequence>
<dbReference type="PANTHER" id="PTHR42928:SF3">
    <property type="entry name" value="UPF0065 PROTEIN YFLP"/>
    <property type="match status" value="1"/>
</dbReference>
<keyword evidence="3" id="KW-1185">Reference proteome</keyword>
<dbReference type="Proteomes" id="UP000595349">
    <property type="component" value="Chromosome"/>
</dbReference>
<dbReference type="AlphaFoldDB" id="A0A7T7CFW1"/>
<reference evidence="2 3" key="1">
    <citation type="submission" date="2020-06" db="EMBL/GenBank/DDBJ databases">
        <title>Genomic analysis of Salicibibacter sp. NKC21-4.</title>
        <authorList>
            <person name="Oh Y.J."/>
        </authorList>
    </citation>
    <scope>NUCLEOTIDE SEQUENCE [LARGE SCALE GENOMIC DNA]</scope>
    <source>
        <strain evidence="2 3">NKC21-4</strain>
    </source>
</reference>
<dbReference type="KEGG" id="scib:HUG20_11270"/>
<evidence type="ECO:0000313" key="2">
    <source>
        <dbReference type="EMBL" id="QQK80414.1"/>
    </source>
</evidence>
<dbReference type="InterPro" id="IPR005064">
    <property type="entry name" value="BUG"/>
</dbReference>
<protein>
    <recommendedName>
        <fullName evidence="4">Tripartite tricarboxylate transporter substrate binding protein</fullName>
    </recommendedName>
</protein>
<evidence type="ECO:0008006" key="4">
    <source>
        <dbReference type="Google" id="ProtNLM"/>
    </source>
</evidence>
<name>A0A7T7CFW1_9BACI</name>
<dbReference type="RefSeq" id="WP_200084787.1">
    <property type="nucleotide sequence ID" value="NZ_CP054706.1"/>
</dbReference>
<dbReference type="PANTHER" id="PTHR42928">
    <property type="entry name" value="TRICARBOXYLATE-BINDING PROTEIN"/>
    <property type="match status" value="1"/>
</dbReference>
<gene>
    <name evidence="2" type="ORF">HUG20_11270</name>
</gene>
<accession>A0A7T7CFW1</accession>